<dbReference type="GO" id="GO:0006412">
    <property type="term" value="P:translation"/>
    <property type="evidence" value="ECO:0007669"/>
    <property type="project" value="InterPro"/>
</dbReference>
<dbReference type="Gene3D" id="3.30.70.330">
    <property type="match status" value="1"/>
</dbReference>
<keyword evidence="4 6" id="KW-0689">Ribosomal protein</keyword>
<dbReference type="InterPro" id="IPR001014">
    <property type="entry name" value="Ribosomal_uL23_CS"/>
</dbReference>
<dbReference type="InterPro" id="IPR012677">
    <property type="entry name" value="Nucleotide-bd_a/b_plait_sf"/>
</dbReference>
<dbReference type="PROSITE" id="PS00050">
    <property type="entry name" value="RIBOSOMAL_L23"/>
    <property type="match status" value="1"/>
</dbReference>
<evidence type="ECO:0000256" key="3">
    <source>
        <dbReference type="ARBA" id="ARBA00022884"/>
    </source>
</evidence>
<reference evidence="7" key="1">
    <citation type="journal article" date="2020" name="Front. Plant Sci.">
        <title>Comparative Plastid Genomics of Non-Photosynthetic Chrysophytes: Genome Reduction and Compaction.</title>
        <authorList>
            <person name="Kim J.I."/>
            <person name="Jeong M."/>
            <person name="Archibald J.M."/>
            <person name="Shin W."/>
        </authorList>
    </citation>
    <scope>NUCLEOTIDE SEQUENCE</scope>
    <source>
        <strain evidence="7">Jangsampo120217C5</strain>
    </source>
</reference>
<keyword evidence="2" id="KW-0699">rRNA-binding</keyword>
<dbReference type="GO" id="GO:0005840">
    <property type="term" value="C:ribosome"/>
    <property type="evidence" value="ECO:0007669"/>
    <property type="project" value="UniProtKB-KW"/>
</dbReference>
<proteinExistence type="inferred from homology"/>
<keyword evidence="3" id="KW-0694">RNA-binding</keyword>
<evidence type="ECO:0000313" key="7">
    <source>
        <dbReference type="EMBL" id="QOU10623.1"/>
    </source>
</evidence>
<accession>A0A7S6PV17</accession>
<name>A0A7S6PV17_9STRA</name>
<dbReference type="InterPro" id="IPR012678">
    <property type="entry name" value="Ribosomal_uL23/eL15/eS24_sf"/>
</dbReference>
<dbReference type="PANTHER" id="PTHR11620">
    <property type="entry name" value="60S RIBOSOMAL PROTEIN L23A"/>
    <property type="match status" value="1"/>
</dbReference>
<dbReference type="GO" id="GO:0019843">
    <property type="term" value="F:rRNA binding"/>
    <property type="evidence" value="ECO:0007669"/>
    <property type="project" value="UniProtKB-KW"/>
</dbReference>
<dbReference type="SUPFAM" id="SSF54189">
    <property type="entry name" value="Ribosomal proteins S24e, L23 and L15e"/>
    <property type="match status" value="1"/>
</dbReference>
<evidence type="ECO:0000256" key="4">
    <source>
        <dbReference type="ARBA" id="ARBA00022980"/>
    </source>
</evidence>
<dbReference type="AlphaFoldDB" id="A0A7S6PV17"/>
<dbReference type="EMBL" id="MN935477">
    <property type="protein sequence ID" value="QOU10623.1"/>
    <property type="molecule type" value="Genomic_DNA"/>
</dbReference>
<protein>
    <submittedName>
        <fullName evidence="7">Ribosomal protein L23</fullName>
    </submittedName>
</protein>
<dbReference type="GO" id="GO:1990904">
    <property type="term" value="C:ribonucleoprotein complex"/>
    <property type="evidence" value="ECO:0007669"/>
    <property type="project" value="UniProtKB-KW"/>
</dbReference>
<evidence type="ECO:0000256" key="1">
    <source>
        <dbReference type="ARBA" id="ARBA00006700"/>
    </source>
</evidence>
<dbReference type="HAMAP" id="MF_01369_B">
    <property type="entry name" value="Ribosomal_uL23_B"/>
    <property type="match status" value="1"/>
</dbReference>
<dbReference type="GO" id="GO:0003735">
    <property type="term" value="F:structural constituent of ribosome"/>
    <property type="evidence" value="ECO:0007669"/>
    <property type="project" value="InterPro"/>
</dbReference>
<evidence type="ECO:0000256" key="5">
    <source>
        <dbReference type="ARBA" id="ARBA00023274"/>
    </source>
</evidence>
<keyword evidence="5 6" id="KW-0687">Ribonucleoprotein</keyword>
<dbReference type="InterPro" id="IPR013025">
    <property type="entry name" value="Ribosomal_uL23-like"/>
</dbReference>
<keyword evidence="7" id="KW-0934">Plastid</keyword>
<gene>
    <name evidence="7" type="primary">rpl23</name>
    <name evidence="7" type="ORF">PedoPt_p048</name>
</gene>
<geneLocation type="plastid" evidence="7"/>
<organism evidence="7">
    <name type="scientific">Pedospumella sp. Jangsampo120217C5</name>
    <dbReference type="NCBI Taxonomy" id="2782409"/>
    <lineage>
        <taxon>Eukaryota</taxon>
        <taxon>Sar</taxon>
        <taxon>Stramenopiles</taxon>
        <taxon>Ochrophyta</taxon>
        <taxon>Chrysophyceae</taxon>
        <taxon>Chromulinales</taxon>
        <taxon>Chromulinaceae</taxon>
        <taxon>Pedospumella</taxon>
    </lineage>
</organism>
<dbReference type="Pfam" id="PF00276">
    <property type="entry name" value="Ribosomal_L23"/>
    <property type="match status" value="1"/>
</dbReference>
<evidence type="ECO:0000256" key="6">
    <source>
        <dbReference type="RuleBase" id="RU003934"/>
    </source>
</evidence>
<sequence>MEKNTQHLEHYFSLIKFPLITEKTLDLSQQNVYSFILDKSLSKKSIKTIFETFFMIKIDEIKTCNLPVKMKRVGKFLGKKSNYKKAYIKLKSGYSLNEVFGKE</sequence>
<evidence type="ECO:0000256" key="2">
    <source>
        <dbReference type="ARBA" id="ARBA00022730"/>
    </source>
</evidence>
<comment type="similarity">
    <text evidence="1 6">Belongs to the universal ribosomal protein uL23 family.</text>
</comment>